<protein>
    <submittedName>
        <fullName evidence="2">Uncharacterized protein</fullName>
    </submittedName>
</protein>
<accession>A0A6L2J7J3</accession>
<organism evidence="2">
    <name type="scientific">Tanacetum cinerariifolium</name>
    <name type="common">Dalmatian daisy</name>
    <name type="synonym">Chrysanthemum cinerariifolium</name>
    <dbReference type="NCBI Taxonomy" id="118510"/>
    <lineage>
        <taxon>Eukaryota</taxon>
        <taxon>Viridiplantae</taxon>
        <taxon>Streptophyta</taxon>
        <taxon>Embryophyta</taxon>
        <taxon>Tracheophyta</taxon>
        <taxon>Spermatophyta</taxon>
        <taxon>Magnoliopsida</taxon>
        <taxon>eudicotyledons</taxon>
        <taxon>Gunneridae</taxon>
        <taxon>Pentapetalae</taxon>
        <taxon>asterids</taxon>
        <taxon>campanulids</taxon>
        <taxon>Asterales</taxon>
        <taxon>Asteraceae</taxon>
        <taxon>Asteroideae</taxon>
        <taxon>Anthemideae</taxon>
        <taxon>Anthemidinae</taxon>
        <taxon>Tanacetum</taxon>
    </lineage>
</organism>
<feature type="region of interest" description="Disordered" evidence="1">
    <location>
        <begin position="1"/>
        <end position="33"/>
    </location>
</feature>
<sequence>MQELREDPFFRNKNDDAHEPVENRQLLDSHGTIPRITPAQALMTIQTITEHCQKWHDGSSNKNIDSSSSSEGIAAIEFPLNEEVKYGKCGRPFLNYNQNDERFNRRLTGYGSHDQPSSGEKKLSITKIINKHMEKAAKRHAEQDEWIFDDEKQETEESGMEEALATLETIPKIKQVPQEENQMYGKVCKMTRERILKDHEREKFRDKEYNIEENLKDPKDYREDKANAIMEAIHDKLNED</sequence>
<gene>
    <name evidence="2" type="ORF">Tci_003612</name>
</gene>
<comment type="caution">
    <text evidence="2">The sequence shown here is derived from an EMBL/GenBank/DDBJ whole genome shotgun (WGS) entry which is preliminary data.</text>
</comment>
<dbReference type="EMBL" id="BKCJ010000271">
    <property type="protein sequence ID" value="GEU31634.1"/>
    <property type="molecule type" value="Genomic_DNA"/>
</dbReference>
<evidence type="ECO:0000256" key="1">
    <source>
        <dbReference type="SAM" id="MobiDB-lite"/>
    </source>
</evidence>
<dbReference type="AlphaFoldDB" id="A0A6L2J7J3"/>
<feature type="compositionally biased region" description="Basic and acidic residues" evidence="1">
    <location>
        <begin position="1"/>
        <end position="27"/>
    </location>
</feature>
<proteinExistence type="predicted"/>
<reference evidence="2" key="1">
    <citation type="journal article" date="2019" name="Sci. Rep.">
        <title>Draft genome of Tanacetum cinerariifolium, the natural source of mosquito coil.</title>
        <authorList>
            <person name="Yamashiro T."/>
            <person name="Shiraishi A."/>
            <person name="Satake H."/>
            <person name="Nakayama K."/>
        </authorList>
    </citation>
    <scope>NUCLEOTIDE SEQUENCE</scope>
</reference>
<name>A0A6L2J7J3_TANCI</name>
<evidence type="ECO:0000313" key="2">
    <source>
        <dbReference type="EMBL" id="GEU31634.1"/>
    </source>
</evidence>